<evidence type="ECO:0000313" key="4">
    <source>
        <dbReference type="Ensembl" id="ENSHCOP00000006453.1"/>
    </source>
</evidence>
<dbReference type="InterPro" id="IPR012337">
    <property type="entry name" value="RNaseH-like_sf"/>
</dbReference>
<dbReference type="InterPro" id="IPR047021">
    <property type="entry name" value="REXO1/3/4-like"/>
</dbReference>
<keyword evidence="2" id="KW-0378">Hydrolase</keyword>
<proteinExistence type="predicted"/>
<feature type="region of interest" description="Disordered" evidence="3">
    <location>
        <begin position="1"/>
        <end position="68"/>
    </location>
</feature>
<dbReference type="STRING" id="109280.ENSHCOP00000006453"/>
<evidence type="ECO:0000256" key="2">
    <source>
        <dbReference type="ARBA" id="ARBA00022801"/>
    </source>
</evidence>
<dbReference type="SUPFAM" id="SSF53098">
    <property type="entry name" value="Ribonuclease H-like"/>
    <property type="match status" value="1"/>
</dbReference>
<dbReference type="Gene3D" id="3.30.420.10">
    <property type="entry name" value="Ribonuclease H-like superfamily/Ribonuclease H"/>
    <property type="match status" value="1"/>
</dbReference>
<accession>A0A3Q2XP23</accession>
<sequence>MECVSKKRRRQAKRKRIDSHSDELVKESKSSRDVQNKDLTLRDPWEVDSGFSEGSPPTSGRSSPCPSSSASAVVVVALDCEMVGTGPGLARCSILDYHGNILYDKYIRPCHPVTDYRTRWSGIRPHHLLGATPFEQARKETTKVFPSSQTGSCRYLPVCV</sequence>
<name>A0A3Q2XP23_HIPCM</name>
<dbReference type="GO" id="GO:0003676">
    <property type="term" value="F:nucleic acid binding"/>
    <property type="evidence" value="ECO:0007669"/>
    <property type="project" value="InterPro"/>
</dbReference>
<evidence type="ECO:0000256" key="3">
    <source>
        <dbReference type="SAM" id="MobiDB-lite"/>
    </source>
</evidence>
<reference evidence="4" key="1">
    <citation type="submission" date="2025-08" db="UniProtKB">
        <authorList>
            <consortium name="Ensembl"/>
        </authorList>
    </citation>
    <scope>IDENTIFICATION</scope>
</reference>
<reference evidence="4" key="2">
    <citation type="submission" date="2025-09" db="UniProtKB">
        <authorList>
            <consortium name="Ensembl"/>
        </authorList>
    </citation>
    <scope>IDENTIFICATION</scope>
</reference>
<dbReference type="GO" id="GO:0005634">
    <property type="term" value="C:nucleus"/>
    <property type="evidence" value="ECO:0007669"/>
    <property type="project" value="TreeGrafter"/>
</dbReference>
<dbReference type="GO" id="GO:0004527">
    <property type="term" value="F:exonuclease activity"/>
    <property type="evidence" value="ECO:0007669"/>
    <property type="project" value="InterPro"/>
</dbReference>
<feature type="compositionally biased region" description="Basic and acidic residues" evidence="3">
    <location>
        <begin position="18"/>
        <end position="45"/>
    </location>
</feature>
<dbReference type="AlphaFoldDB" id="A0A3Q2XP23"/>
<dbReference type="PANTHER" id="PTHR12801:SF57">
    <property type="entry name" value="APOPTOSIS-ENHANCING NUCLEASE"/>
    <property type="match status" value="1"/>
</dbReference>
<dbReference type="Ensembl" id="ENSHCOT00000003657.1">
    <property type="protein sequence ID" value="ENSHCOP00000006453.1"/>
    <property type="gene ID" value="ENSHCOG00000008259.1"/>
</dbReference>
<dbReference type="InterPro" id="IPR036397">
    <property type="entry name" value="RNaseH_sf"/>
</dbReference>
<organism evidence="4 5">
    <name type="scientific">Hippocampus comes</name>
    <name type="common">Tiger tail seahorse</name>
    <dbReference type="NCBI Taxonomy" id="109280"/>
    <lineage>
        <taxon>Eukaryota</taxon>
        <taxon>Metazoa</taxon>
        <taxon>Chordata</taxon>
        <taxon>Craniata</taxon>
        <taxon>Vertebrata</taxon>
        <taxon>Euteleostomi</taxon>
        <taxon>Actinopterygii</taxon>
        <taxon>Neopterygii</taxon>
        <taxon>Teleostei</taxon>
        <taxon>Neoteleostei</taxon>
        <taxon>Acanthomorphata</taxon>
        <taxon>Syngnathiaria</taxon>
        <taxon>Syngnathiformes</taxon>
        <taxon>Syngnathoidei</taxon>
        <taxon>Syngnathidae</taxon>
        <taxon>Hippocampus</taxon>
    </lineage>
</organism>
<evidence type="ECO:0000313" key="5">
    <source>
        <dbReference type="Proteomes" id="UP000264820"/>
    </source>
</evidence>
<evidence type="ECO:0008006" key="6">
    <source>
        <dbReference type="Google" id="ProtNLM"/>
    </source>
</evidence>
<dbReference type="Proteomes" id="UP000264820">
    <property type="component" value="Unplaced"/>
</dbReference>
<evidence type="ECO:0000256" key="1">
    <source>
        <dbReference type="ARBA" id="ARBA00022722"/>
    </source>
</evidence>
<keyword evidence="1" id="KW-0540">Nuclease</keyword>
<feature type="compositionally biased region" description="Basic residues" evidence="3">
    <location>
        <begin position="1"/>
        <end position="17"/>
    </location>
</feature>
<dbReference type="GeneTree" id="ENSGT00940000160781"/>
<dbReference type="PANTHER" id="PTHR12801">
    <property type="entry name" value="RNA EXONUCLEASE REXO1 / RECO3 FAMILY MEMBER-RELATED"/>
    <property type="match status" value="1"/>
</dbReference>
<feature type="compositionally biased region" description="Low complexity" evidence="3">
    <location>
        <begin position="55"/>
        <end position="68"/>
    </location>
</feature>
<protein>
    <recommendedName>
        <fullName evidence="6">Exonuclease domain-containing protein</fullName>
    </recommendedName>
</protein>
<keyword evidence="5" id="KW-1185">Reference proteome</keyword>